<name>A0A8S5UBN1_9CAUD</name>
<dbReference type="EMBL" id="BK016062">
    <property type="protein sequence ID" value="DAF91835.1"/>
    <property type="molecule type" value="Genomic_DNA"/>
</dbReference>
<organism evidence="1">
    <name type="scientific">Podoviridae sp. ctZkC8</name>
    <dbReference type="NCBI Taxonomy" id="2825259"/>
    <lineage>
        <taxon>Viruses</taxon>
        <taxon>Duplodnaviria</taxon>
        <taxon>Heunggongvirae</taxon>
        <taxon>Uroviricota</taxon>
        <taxon>Caudoviricetes</taxon>
    </lineage>
</organism>
<accession>A0A8S5UBN1</accession>
<evidence type="ECO:0000313" key="1">
    <source>
        <dbReference type="EMBL" id="DAF91835.1"/>
    </source>
</evidence>
<protein>
    <submittedName>
        <fullName evidence="1">Uncharacterized protein</fullName>
    </submittedName>
</protein>
<proteinExistence type="predicted"/>
<sequence length="38" mass="4203">MLLYTDGTLYGNGHNGFKWKTLKLDGVIKAGSTYLIRG</sequence>
<reference evidence="1" key="1">
    <citation type="journal article" date="2021" name="Proc. Natl. Acad. Sci. U.S.A.">
        <title>A Catalog of Tens of Thousands of Viruses from Human Metagenomes Reveals Hidden Associations with Chronic Diseases.</title>
        <authorList>
            <person name="Tisza M.J."/>
            <person name="Buck C.B."/>
        </authorList>
    </citation>
    <scope>NUCLEOTIDE SEQUENCE</scope>
    <source>
        <strain evidence="1">CtZkC8</strain>
    </source>
</reference>